<sequence length="164" mass="18890">MEGTPPQEKLDKELAAAMDQVVVFTLDSALAGFVHKRKIQDLEDKVCLLEGEQTSALDRLKDMKERSKNHFDYLQACQVSVEEEKGEFCRLLKQLAALTADKEFLSNTLDQEQSARKSAEALVTKWFKSSEETLEELSTRWDPKTKSVRVPKEYEERSEKIYKN</sequence>
<keyword evidence="3" id="KW-1185">Reference proteome</keyword>
<name>A0ABU6Z4P7_9FABA</name>
<evidence type="ECO:0000313" key="3">
    <source>
        <dbReference type="Proteomes" id="UP001341840"/>
    </source>
</evidence>
<comment type="caution">
    <text evidence="2">The sequence shown here is derived from an EMBL/GenBank/DDBJ whole genome shotgun (WGS) entry which is preliminary data.</text>
</comment>
<reference evidence="2 3" key="1">
    <citation type="journal article" date="2023" name="Plants (Basel)">
        <title>Bridging the Gap: Combining Genomics and Transcriptomics Approaches to Understand Stylosanthes scabra, an Orphan Legume from the Brazilian Caatinga.</title>
        <authorList>
            <person name="Ferreira-Neto J.R.C."/>
            <person name="da Silva M.D."/>
            <person name="Binneck E."/>
            <person name="de Melo N.F."/>
            <person name="da Silva R.H."/>
            <person name="de Melo A.L.T.M."/>
            <person name="Pandolfi V."/>
            <person name="Bustamante F.O."/>
            <person name="Brasileiro-Vidal A.C."/>
            <person name="Benko-Iseppon A.M."/>
        </authorList>
    </citation>
    <scope>NUCLEOTIDE SEQUENCE [LARGE SCALE GENOMIC DNA]</scope>
    <source>
        <tissue evidence="2">Leaves</tissue>
    </source>
</reference>
<organism evidence="2 3">
    <name type="scientific">Stylosanthes scabra</name>
    <dbReference type="NCBI Taxonomy" id="79078"/>
    <lineage>
        <taxon>Eukaryota</taxon>
        <taxon>Viridiplantae</taxon>
        <taxon>Streptophyta</taxon>
        <taxon>Embryophyta</taxon>
        <taxon>Tracheophyta</taxon>
        <taxon>Spermatophyta</taxon>
        <taxon>Magnoliopsida</taxon>
        <taxon>eudicotyledons</taxon>
        <taxon>Gunneridae</taxon>
        <taxon>Pentapetalae</taxon>
        <taxon>rosids</taxon>
        <taxon>fabids</taxon>
        <taxon>Fabales</taxon>
        <taxon>Fabaceae</taxon>
        <taxon>Papilionoideae</taxon>
        <taxon>50 kb inversion clade</taxon>
        <taxon>dalbergioids sensu lato</taxon>
        <taxon>Dalbergieae</taxon>
        <taxon>Pterocarpus clade</taxon>
        <taxon>Stylosanthes</taxon>
    </lineage>
</organism>
<dbReference type="Proteomes" id="UP001341840">
    <property type="component" value="Unassembled WGS sequence"/>
</dbReference>
<proteinExistence type="predicted"/>
<dbReference type="EMBL" id="JASCZI010271872">
    <property type="protein sequence ID" value="MED6216268.1"/>
    <property type="molecule type" value="Genomic_DNA"/>
</dbReference>
<accession>A0ABU6Z4P7</accession>
<evidence type="ECO:0000313" key="2">
    <source>
        <dbReference type="EMBL" id="MED6216268.1"/>
    </source>
</evidence>
<evidence type="ECO:0000256" key="1">
    <source>
        <dbReference type="SAM" id="Coils"/>
    </source>
</evidence>
<gene>
    <name evidence="2" type="ORF">PIB30_005856</name>
</gene>
<keyword evidence="1" id="KW-0175">Coiled coil</keyword>
<feature type="coiled-coil region" evidence="1">
    <location>
        <begin position="95"/>
        <end position="122"/>
    </location>
</feature>
<protein>
    <submittedName>
        <fullName evidence="2">Uncharacterized protein</fullName>
    </submittedName>
</protein>